<evidence type="ECO:0000313" key="7">
    <source>
        <dbReference type="Proteomes" id="UP000316778"/>
    </source>
</evidence>
<dbReference type="RefSeq" id="WP_145716829.1">
    <property type="nucleotide sequence ID" value="NZ_BAAAFY010000004.1"/>
</dbReference>
<keyword evidence="7" id="KW-1185">Reference proteome</keyword>
<evidence type="ECO:0000256" key="5">
    <source>
        <dbReference type="SAM" id="Phobius"/>
    </source>
</evidence>
<sequence length="124" mass="14157">MEKNRKITIGITIFLSAFMLFTAFYSLSMKEAFRALGFPDYFRIELNVLKMIGAVLLLFPQTPARVRQWVYAGFGIVLISASTAHFCSGDPFYRGLFPLIDLGIYSTCVYLLYRLNKGQQNNYA</sequence>
<evidence type="ECO:0000256" key="4">
    <source>
        <dbReference type="ARBA" id="ARBA00023136"/>
    </source>
</evidence>
<dbReference type="InterPro" id="IPR032808">
    <property type="entry name" value="DoxX"/>
</dbReference>
<feature type="transmembrane region" description="Helical" evidence="5">
    <location>
        <begin position="41"/>
        <end position="60"/>
    </location>
</feature>
<feature type="transmembrane region" description="Helical" evidence="5">
    <location>
        <begin position="7"/>
        <end position="29"/>
    </location>
</feature>
<dbReference type="Proteomes" id="UP000316778">
    <property type="component" value="Unassembled WGS sequence"/>
</dbReference>
<organism evidence="6 7">
    <name type="scientific">Chitinophaga japonensis</name>
    <name type="common">Flexibacter japonensis</name>
    <dbReference type="NCBI Taxonomy" id="104662"/>
    <lineage>
        <taxon>Bacteria</taxon>
        <taxon>Pseudomonadati</taxon>
        <taxon>Bacteroidota</taxon>
        <taxon>Chitinophagia</taxon>
        <taxon>Chitinophagales</taxon>
        <taxon>Chitinophagaceae</taxon>
        <taxon>Chitinophaga</taxon>
    </lineage>
</organism>
<evidence type="ECO:0000256" key="2">
    <source>
        <dbReference type="ARBA" id="ARBA00022692"/>
    </source>
</evidence>
<dbReference type="Pfam" id="PF13564">
    <property type="entry name" value="DoxX_2"/>
    <property type="match status" value="1"/>
</dbReference>
<evidence type="ECO:0000313" key="6">
    <source>
        <dbReference type="EMBL" id="TWI86769.1"/>
    </source>
</evidence>
<keyword evidence="4 5" id="KW-0472">Membrane</keyword>
<comment type="subcellular location">
    <subcellularLocation>
        <location evidence="1">Membrane</location>
        <topology evidence="1">Multi-pass membrane protein</topology>
    </subcellularLocation>
</comment>
<name>A0A562SZQ5_CHIJA</name>
<keyword evidence="3 5" id="KW-1133">Transmembrane helix</keyword>
<accession>A0A562SZQ5</accession>
<feature type="transmembrane region" description="Helical" evidence="5">
    <location>
        <begin position="69"/>
        <end position="86"/>
    </location>
</feature>
<evidence type="ECO:0000256" key="3">
    <source>
        <dbReference type="ARBA" id="ARBA00022989"/>
    </source>
</evidence>
<keyword evidence="2 5" id="KW-0812">Transmembrane</keyword>
<dbReference type="AlphaFoldDB" id="A0A562SZQ5"/>
<comment type="caution">
    <text evidence="6">The sequence shown here is derived from an EMBL/GenBank/DDBJ whole genome shotgun (WGS) entry which is preliminary data.</text>
</comment>
<protein>
    <submittedName>
        <fullName evidence="6">DoxX-like protein</fullName>
    </submittedName>
</protein>
<evidence type="ECO:0000256" key="1">
    <source>
        <dbReference type="ARBA" id="ARBA00004141"/>
    </source>
</evidence>
<dbReference type="GO" id="GO:0016020">
    <property type="term" value="C:membrane"/>
    <property type="evidence" value="ECO:0007669"/>
    <property type="project" value="UniProtKB-SubCell"/>
</dbReference>
<reference evidence="6 7" key="1">
    <citation type="journal article" date="2013" name="Stand. Genomic Sci.">
        <title>Genomic Encyclopedia of Type Strains, Phase I: The one thousand microbial genomes (KMG-I) project.</title>
        <authorList>
            <person name="Kyrpides N.C."/>
            <person name="Woyke T."/>
            <person name="Eisen J.A."/>
            <person name="Garrity G."/>
            <person name="Lilburn T.G."/>
            <person name="Beck B.J."/>
            <person name="Whitman W.B."/>
            <person name="Hugenholtz P."/>
            <person name="Klenk H.P."/>
        </authorList>
    </citation>
    <scope>NUCLEOTIDE SEQUENCE [LARGE SCALE GENOMIC DNA]</scope>
    <source>
        <strain evidence="6 7">DSM 13484</strain>
    </source>
</reference>
<dbReference type="EMBL" id="VLLG01000004">
    <property type="protein sequence ID" value="TWI86769.1"/>
    <property type="molecule type" value="Genomic_DNA"/>
</dbReference>
<feature type="transmembrane region" description="Helical" evidence="5">
    <location>
        <begin position="92"/>
        <end position="113"/>
    </location>
</feature>
<gene>
    <name evidence="6" type="ORF">LX66_4033</name>
</gene>
<dbReference type="OrthoDB" id="7960583at2"/>
<proteinExistence type="predicted"/>